<dbReference type="SMART" id="SM00387">
    <property type="entry name" value="HATPase_c"/>
    <property type="match status" value="1"/>
</dbReference>
<dbReference type="KEGG" id="psyo:PB01_06000"/>
<evidence type="ECO:0000256" key="12">
    <source>
        <dbReference type="SAM" id="Phobius"/>
    </source>
</evidence>
<evidence type="ECO:0000256" key="3">
    <source>
        <dbReference type="ARBA" id="ARBA00012438"/>
    </source>
</evidence>
<keyword evidence="9" id="KW-0067">ATP-binding</keyword>
<dbReference type="PROSITE" id="PS50109">
    <property type="entry name" value="HIS_KIN"/>
    <property type="match status" value="1"/>
</dbReference>
<evidence type="ECO:0000259" key="14">
    <source>
        <dbReference type="PROSITE" id="PS50885"/>
    </source>
</evidence>
<keyword evidence="5" id="KW-0597">Phosphoprotein</keyword>
<dbReference type="SUPFAM" id="SSF55874">
    <property type="entry name" value="ATPase domain of HSP90 chaperone/DNA topoisomerase II/histidine kinase"/>
    <property type="match status" value="1"/>
</dbReference>
<evidence type="ECO:0000259" key="13">
    <source>
        <dbReference type="PROSITE" id="PS50109"/>
    </source>
</evidence>
<dbReference type="Pfam" id="PF02518">
    <property type="entry name" value="HATPase_c"/>
    <property type="match status" value="1"/>
</dbReference>
<dbReference type="Gene3D" id="3.30.565.10">
    <property type="entry name" value="Histidine kinase-like ATPase, C-terminal domain"/>
    <property type="match status" value="1"/>
</dbReference>
<keyword evidence="12" id="KW-0812">Transmembrane</keyword>
<evidence type="ECO:0000256" key="2">
    <source>
        <dbReference type="ARBA" id="ARBA00004651"/>
    </source>
</evidence>
<proteinExistence type="predicted"/>
<dbReference type="PROSITE" id="PS50885">
    <property type="entry name" value="HAMP"/>
    <property type="match status" value="1"/>
</dbReference>
<sequence length="445" mass="50135">MRKNKLLHSIYVRFVLIFVGVLFFSSTLSFGIITTIHLGSIKADVQNQLIDRTKTIQKLVINKKTPINEAVSYFKGDSNILVFNNIEKLLSDKRLTSLSSVSADLKDGKIISGELTGKAAWPFSAVYLNEHYLVVLPNMENNQIDKFRNTAKTYLLTTILLGSLLTLLAVSMIVKPIKAITKASIEVANGHFDIRIKEKGNDEVTELARNFNIMAKELKANEYLHKEFVSSVSHEFKTPITSIHGFGKLLKDKQTSEELREEYLDIIIAESERLSKLSTNLLLLTELDHQVNILQKGSFSLDEQIRTVLLLLQEQWDHKNIELEVDLEEVSFIGNEELLQQVWINLMVNAIKFTANAGTISVKLKVRDDFILASISDNGIGIAESEQEIIFDRFYKADKSRSTSGTGLGLSIVKNIVQLHKGRVWVESELGDGSTFYVQLKKMAT</sequence>
<dbReference type="InterPro" id="IPR036890">
    <property type="entry name" value="HATPase_C_sf"/>
</dbReference>
<dbReference type="InterPro" id="IPR003660">
    <property type="entry name" value="HAMP_dom"/>
</dbReference>
<organism evidence="15 16">
    <name type="scientific">Psychrobacillus glaciei</name>
    <dbReference type="NCBI Taxonomy" id="2283160"/>
    <lineage>
        <taxon>Bacteria</taxon>
        <taxon>Bacillati</taxon>
        <taxon>Bacillota</taxon>
        <taxon>Bacilli</taxon>
        <taxon>Bacillales</taxon>
        <taxon>Bacillaceae</taxon>
        <taxon>Psychrobacillus</taxon>
    </lineage>
</organism>
<evidence type="ECO:0000256" key="1">
    <source>
        <dbReference type="ARBA" id="ARBA00000085"/>
    </source>
</evidence>
<dbReference type="FunFam" id="1.10.287.130:FF:000001">
    <property type="entry name" value="Two-component sensor histidine kinase"/>
    <property type="match status" value="1"/>
</dbReference>
<dbReference type="PRINTS" id="PR00344">
    <property type="entry name" value="BCTRLSENSOR"/>
</dbReference>
<evidence type="ECO:0000256" key="5">
    <source>
        <dbReference type="ARBA" id="ARBA00022553"/>
    </source>
</evidence>
<dbReference type="CDD" id="cd06225">
    <property type="entry name" value="HAMP"/>
    <property type="match status" value="1"/>
</dbReference>
<dbReference type="SMART" id="SM00388">
    <property type="entry name" value="HisKA"/>
    <property type="match status" value="1"/>
</dbReference>
<evidence type="ECO:0000256" key="4">
    <source>
        <dbReference type="ARBA" id="ARBA00022475"/>
    </source>
</evidence>
<keyword evidence="4" id="KW-1003">Cell membrane</keyword>
<dbReference type="InterPro" id="IPR036097">
    <property type="entry name" value="HisK_dim/P_sf"/>
</dbReference>
<keyword evidence="10" id="KW-0902">Two-component regulatory system</keyword>
<dbReference type="CDD" id="cd00075">
    <property type="entry name" value="HATPase"/>
    <property type="match status" value="1"/>
</dbReference>
<dbReference type="GO" id="GO:0007234">
    <property type="term" value="P:osmosensory signaling via phosphorelay pathway"/>
    <property type="evidence" value="ECO:0007669"/>
    <property type="project" value="TreeGrafter"/>
</dbReference>
<comment type="subcellular location">
    <subcellularLocation>
        <location evidence="2">Cell membrane</location>
        <topology evidence="2">Multi-pass membrane protein</topology>
    </subcellularLocation>
</comment>
<dbReference type="InterPro" id="IPR003661">
    <property type="entry name" value="HisK_dim/P_dom"/>
</dbReference>
<dbReference type="EMBL" id="CP031223">
    <property type="protein sequence ID" value="QFF98413.1"/>
    <property type="molecule type" value="Genomic_DNA"/>
</dbReference>
<keyword evidence="8 15" id="KW-0418">Kinase</keyword>
<dbReference type="GO" id="GO:0030295">
    <property type="term" value="F:protein kinase activator activity"/>
    <property type="evidence" value="ECO:0007669"/>
    <property type="project" value="TreeGrafter"/>
</dbReference>
<dbReference type="AlphaFoldDB" id="A0A5J6SLN2"/>
<protein>
    <recommendedName>
        <fullName evidence="3">histidine kinase</fullName>
        <ecNumber evidence="3">2.7.13.3</ecNumber>
    </recommendedName>
</protein>
<dbReference type="GO" id="GO:0000155">
    <property type="term" value="F:phosphorelay sensor kinase activity"/>
    <property type="evidence" value="ECO:0007669"/>
    <property type="project" value="InterPro"/>
</dbReference>
<gene>
    <name evidence="15" type="ORF">PB01_06000</name>
</gene>
<evidence type="ECO:0000256" key="11">
    <source>
        <dbReference type="ARBA" id="ARBA00023136"/>
    </source>
</evidence>
<dbReference type="SUPFAM" id="SSF47384">
    <property type="entry name" value="Homodimeric domain of signal transducing histidine kinase"/>
    <property type="match status" value="1"/>
</dbReference>
<evidence type="ECO:0000256" key="9">
    <source>
        <dbReference type="ARBA" id="ARBA00022840"/>
    </source>
</evidence>
<dbReference type="FunFam" id="3.30.565.10:FF:000006">
    <property type="entry name" value="Sensor histidine kinase WalK"/>
    <property type="match status" value="1"/>
</dbReference>
<evidence type="ECO:0000313" key="16">
    <source>
        <dbReference type="Proteomes" id="UP000325517"/>
    </source>
</evidence>
<evidence type="ECO:0000256" key="7">
    <source>
        <dbReference type="ARBA" id="ARBA00022741"/>
    </source>
</evidence>
<reference evidence="15 16" key="1">
    <citation type="submission" date="2018-07" db="EMBL/GenBank/DDBJ databases">
        <title>Complete genome sequence of Psychrobacillus sp. PB01, isolated from iceberg, and comparative genome analysis of Psychrobacillus strains.</title>
        <authorList>
            <person name="Lee P.C."/>
        </authorList>
    </citation>
    <scope>NUCLEOTIDE SEQUENCE [LARGE SCALE GENOMIC DNA]</scope>
    <source>
        <strain evidence="15 16">PB01</strain>
    </source>
</reference>
<dbReference type="Gene3D" id="1.10.287.130">
    <property type="match status" value="1"/>
</dbReference>
<keyword evidence="7" id="KW-0547">Nucleotide-binding</keyword>
<dbReference type="EC" id="2.7.13.3" evidence="3"/>
<dbReference type="Pfam" id="PF00672">
    <property type="entry name" value="HAMP"/>
    <property type="match status" value="1"/>
</dbReference>
<feature type="transmembrane region" description="Helical" evidence="12">
    <location>
        <begin position="154"/>
        <end position="174"/>
    </location>
</feature>
<dbReference type="GO" id="GO:0005886">
    <property type="term" value="C:plasma membrane"/>
    <property type="evidence" value="ECO:0007669"/>
    <property type="project" value="UniProtKB-SubCell"/>
</dbReference>
<keyword evidence="16" id="KW-1185">Reference proteome</keyword>
<dbReference type="Proteomes" id="UP000325517">
    <property type="component" value="Chromosome"/>
</dbReference>
<evidence type="ECO:0000256" key="6">
    <source>
        <dbReference type="ARBA" id="ARBA00022679"/>
    </source>
</evidence>
<keyword evidence="6" id="KW-0808">Transferase</keyword>
<dbReference type="RefSeq" id="WP_151699357.1">
    <property type="nucleotide sequence ID" value="NZ_CP031223.1"/>
</dbReference>
<feature type="domain" description="HAMP" evidence="14">
    <location>
        <begin position="171"/>
        <end position="223"/>
    </location>
</feature>
<evidence type="ECO:0000313" key="15">
    <source>
        <dbReference type="EMBL" id="QFF98413.1"/>
    </source>
</evidence>
<dbReference type="PANTHER" id="PTHR42878:SF7">
    <property type="entry name" value="SENSOR HISTIDINE KINASE GLRK"/>
    <property type="match status" value="1"/>
</dbReference>
<evidence type="ECO:0000256" key="10">
    <source>
        <dbReference type="ARBA" id="ARBA00023012"/>
    </source>
</evidence>
<dbReference type="InterPro" id="IPR003594">
    <property type="entry name" value="HATPase_dom"/>
</dbReference>
<dbReference type="CDD" id="cd00082">
    <property type="entry name" value="HisKA"/>
    <property type="match status" value="1"/>
</dbReference>
<dbReference type="GO" id="GO:0005524">
    <property type="term" value="F:ATP binding"/>
    <property type="evidence" value="ECO:0007669"/>
    <property type="project" value="UniProtKB-KW"/>
</dbReference>
<dbReference type="GO" id="GO:0000156">
    <property type="term" value="F:phosphorelay response regulator activity"/>
    <property type="evidence" value="ECO:0007669"/>
    <property type="project" value="TreeGrafter"/>
</dbReference>
<dbReference type="Gene3D" id="6.10.340.10">
    <property type="match status" value="1"/>
</dbReference>
<dbReference type="Pfam" id="PF00512">
    <property type="entry name" value="HisKA"/>
    <property type="match status" value="1"/>
</dbReference>
<name>A0A5J6SLN2_9BACI</name>
<dbReference type="SUPFAM" id="SSF158472">
    <property type="entry name" value="HAMP domain-like"/>
    <property type="match status" value="1"/>
</dbReference>
<keyword evidence="11 12" id="KW-0472">Membrane</keyword>
<feature type="domain" description="Histidine kinase" evidence="13">
    <location>
        <begin position="231"/>
        <end position="444"/>
    </location>
</feature>
<dbReference type="InterPro" id="IPR050351">
    <property type="entry name" value="BphY/WalK/GraS-like"/>
</dbReference>
<comment type="catalytic activity">
    <reaction evidence="1">
        <text>ATP + protein L-histidine = ADP + protein N-phospho-L-histidine.</text>
        <dbReference type="EC" id="2.7.13.3"/>
    </reaction>
</comment>
<dbReference type="InterPro" id="IPR004358">
    <property type="entry name" value="Sig_transdc_His_kin-like_C"/>
</dbReference>
<dbReference type="SMART" id="SM00304">
    <property type="entry name" value="HAMP"/>
    <property type="match status" value="1"/>
</dbReference>
<keyword evidence="12" id="KW-1133">Transmembrane helix</keyword>
<accession>A0A5J6SLN2</accession>
<dbReference type="PANTHER" id="PTHR42878">
    <property type="entry name" value="TWO-COMPONENT HISTIDINE KINASE"/>
    <property type="match status" value="1"/>
</dbReference>
<evidence type="ECO:0000256" key="8">
    <source>
        <dbReference type="ARBA" id="ARBA00022777"/>
    </source>
</evidence>
<dbReference type="OrthoDB" id="9813151at2"/>
<dbReference type="InterPro" id="IPR005467">
    <property type="entry name" value="His_kinase_dom"/>
</dbReference>
<feature type="transmembrane region" description="Helical" evidence="12">
    <location>
        <begin position="12"/>
        <end position="33"/>
    </location>
</feature>